<keyword evidence="2" id="KW-1185">Reference proteome</keyword>
<accession>A0A3P7INT0</accession>
<gene>
    <name evidence="1" type="ORF">SVUK_LOCUS9649</name>
</gene>
<dbReference type="AlphaFoldDB" id="A0A3P7INT0"/>
<reference evidence="1 2" key="1">
    <citation type="submission" date="2018-11" db="EMBL/GenBank/DDBJ databases">
        <authorList>
            <consortium name="Pathogen Informatics"/>
        </authorList>
    </citation>
    <scope>NUCLEOTIDE SEQUENCE [LARGE SCALE GENOMIC DNA]</scope>
</reference>
<proteinExistence type="predicted"/>
<evidence type="ECO:0000313" key="2">
    <source>
        <dbReference type="Proteomes" id="UP000270094"/>
    </source>
</evidence>
<organism evidence="1 2">
    <name type="scientific">Strongylus vulgaris</name>
    <name type="common">Blood worm</name>
    <dbReference type="NCBI Taxonomy" id="40348"/>
    <lineage>
        <taxon>Eukaryota</taxon>
        <taxon>Metazoa</taxon>
        <taxon>Ecdysozoa</taxon>
        <taxon>Nematoda</taxon>
        <taxon>Chromadorea</taxon>
        <taxon>Rhabditida</taxon>
        <taxon>Rhabditina</taxon>
        <taxon>Rhabditomorpha</taxon>
        <taxon>Strongyloidea</taxon>
        <taxon>Strongylidae</taxon>
        <taxon>Strongylus</taxon>
    </lineage>
</organism>
<dbReference type="Proteomes" id="UP000270094">
    <property type="component" value="Unassembled WGS sequence"/>
</dbReference>
<name>A0A3P7INT0_STRVU</name>
<protein>
    <submittedName>
        <fullName evidence="1">Uncharacterized protein</fullName>
    </submittedName>
</protein>
<evidence type="ECO:0000313" key="1">
    <source>
        <dbReference type="EMBL" id="VDM74651.1"/>
    </source>
</evidence>
<dbReference type="EMBL" id="UYYB01094566">
    <property type="protein sequence ID" value="VDM74651.1"/>
    <property type="molecule type" value="Genomic_DNA"/>
</dbReference>
<sequence length="116" mass="12612">MNTQAIPTAHPVVDASFAKAALFVKLHFSTESTLFVCPSWEVIVDAAITLSQGITGTEKPTVVHTSAESDRLAALFVEEMTGSQIAGHWLAALMSFSWDSEKGRPLKDFYVHCMIA</sequence>